<keyword evidence="1" id="KW-0732">Signal</keyword>
<evidence type="ECO:0000256" key="1">
    <source>
        <dbReference type="SAM" id="SignalP"/>
    </source>
</evidence>
<evidence type="ECO:0000313" key="2">
    <source>
        <dbReference type="EMBL" id="MBU2692267.1"/>
    </source>
</evidence>
<proteinExistence type="predicted"/>
<feature type="chain" id="PRO_5036991433" description="DUF1579 domain-containing protein" evidence="1">
    <location>
        <begin position="21"/>
        <end position="175"/>
    </location>
</feature>
<gene>
    <name evidence="2" type="ORF">KJ970_15195</name>
</gene>
<evidence type="ECO:0000313" key="3">
    <source>
        <dbReference type="Proteomes" id="UP000777784"/>
    </source>
</evidence>
<sequence>MRTILYLVVLCLLMSLPATAQQPDLQDALLDHLTGVWVLQGVIAGGQTTHDIVAEWVLGHQYLRIHEVSREKSSDGAPVYEAIVFIGWDQPSSQYACLWLDSTGGGGLSAGAIGHAERSGGEMAFVFKGSDGSTFHTTFAYGKDSDTWQWLMDAKENGKRQPFARVTLTRPESRR</sequence>
<dbReference type="AlphaFoldDB" id="A0A948RZ35"/>
<dbReference type="EMBL" id="JAHJDP010000087">
    <property type="protein sequence ID" value="MBU2692267.1"/>
    <property type="molecule type" value="Genomic_DNA"/>
</dbReference>
<comment type="caution">
    <text evidence="2">The sequence shown here is derived from an EMBL/GenBank/DDBJ whole genome shotgun (WGS) entry which is preliminary data.</text>
</comment>
<feature type="signal peptide" evidence="1">
    <location>
        <begin position="1"/>
        <end position="20"/>
    </location>
</feature>
<evidence type="ECO:0008006" key="4">
    <source>
        <dbReference type="Google" id="ProtNLM"/>
    </source>
</evidence>
<name>A0A948RZ35_UNCEI</name>
<accession>A0A948RZ35</accession>
<reference evidence="2" key="1">
    <citation type="submission" date="2021-05" db="EMBL/GenBank/DDBJ databases">
        <title>Energy efficiency and biological interactions define the core microbiome of deep oligotrophic groundwater.</title>
        <authorList>
            <person name="Mehrshad M."/>
            <person name="Lopez-Fernandez M."/>
            <person name="Bell E."/>
            <person name="Bernier-Latmani R."/>
            <person name="Bertilsson S."/>
            <person name="Dopson M."/>
        </authorList>
    </citation>
    <scope>NUCLEOTIDE SEQUENCE</scope>
    <source>
        <strain evidence="2">Modern_marine.mb.64</strain>
    </source>
</reference>
<protein>
    <recommendedName>
        <fullName evidence="4">DUF1579 domain-containing protein</fullName>
    </recommendedName>
</protein>
<dbReference type="Proteomes" id="UP000777784">
    <property type="component" value="Unassembled WGS sequence"/>
</dbReference>
<organism evidence="2 3">
    <name type="scientific">Eiseniibacteriota bacterium</name>
    <dbReference type="NCBI Taxonomy" id="2212470"/>
    <lineage>
        <taxon>Bacteria</taxon>
        <taxon>Candidatus Eiseniibacteriota</taxon>
    </lineage>
</organism>